<keyword evidence="2" id="KW-0479">Metal-binding</keyword>
<dbReference type="EMBL" id="ML978069">
    <property type="protein sequence ID" value="KAF2015785.1"/>
    <property type="molecule type" value="Genomic_DNA"/>
</dbReference>
<keyword evidence="7" id="KW-1185">Reference proteome</keyword>
<dbReference type="OrthoDB" id="435881at2759"/>
<dbReference type="Pfam" id="PF04082">
    <property type="entry name" value="Fungal_trans"/>
    <property type="match status" value="1"/>
</dbReference>
<dbReference type="InterPro" id="IPR007219">
    <property type="entry name" value="XnlR_reg_dom"/>
</dbReference>
<evidence type="ECO:0000256" key="2">
    <source>
        <dbReference type="ARBA" id="ARBA00022723"/>
    </source>
</evidence>
<dbReference type="SMART" id="SM00066">
    <property type="entry name" value="GAL4"/>
    <property type="match status" value="1"/>
</dbReference>
<feature type="region of interest" description="Disordered" evidence="4">
    <location>
        <begin position="233"/>
        <end position="253"/>
    </location>
</feature>
<dbReference type="RefSeq" id="XP_033384124.1">
    <property type="nucleotide sequence ID" value="XM_033521662.1"/>
</dbReference>
<dbReference type="GO" id="GO:0000981">
    <property type="term" value="F:DNA-binding transcription factor activity, RNA polymerase II-specific"/>
    <property type="evidence" value="ECO:0007669"/>
    <property type="project" value="InterPro"/>
</dbReference>
<reference evidence="6" key="1">
    <citation type="journal article" date="2020" name="Stud. Mycol.">
        <title>101 Dothideomycetes genomes: a test case for predicting lifestyles and emergence of pathogens.</title>
        <authorList>
            <person name="Haridas S."/>
            <person name="Albert R."/>
            <person name="Binder M."/>
            <person name="Bloem J."/>
            <person name="Labutti K."/>
            <person name="Salamov A."/>
            <person name="Andreopoulos B."/>
            <person name="Baker S."/>
            <person name="Barry K."/>
            <person name="Bills G."/>
            <person name="Bluhm B."/>
            <person name="Cannon C."/>
            <person name="Castanera R."/>
            <person name="Culley D."/>
            <person name="Daum C."/>
            <person name="Ezra D."/>
            <person name="Gonzalez J."/>
            <person name="Henrissat B."/>
            <person name="Kuo A."/>
            <person name="Liang C."/>
            <person name="Lipzen A."/>
            <person name="Lutzoni F."/>
            <person name="Magnuson J."/>
            <person name="Mondo S."/>
            <person name="Nolan M."/>
            <person name="Ohm R."/>
            <person name="Pangilinan J."/>
            <person name="Park H.-J."/>
            <person name="Ramirez L."/>
            <person name="Alfaro M."/>
            <person name="Sun H."/>
            <person name="Tritt A."/>
            <person name="Yoshinaga Y."/>
            <person name="Zwiers L.-H."/>
            <person name="Turgeon B."/>
            <person name="Goodwin S."/>
            <person name="Spatafora J."/>
            <person name="Crous P."/>
            <person name="Grigoriev I."/>
        </authorList>
    </citation>
    <scope>NUCLEOTIDE SEQUENCE</scope>
    <source>
        <strain evidence="6">CBS 175.79</strain>
    </source>
</reference>
<dbReference type="InterPro" id="IPR001138">
    <property type="entry name" value="Zn2Cys6_DnaBD"/>
</dbReference>
<evidence type="ECO:0000256" key="4">
    <source>
        <dbReference type="SAM" id="MobiDB-lite"/>
    </source>
</evidence>
<dbReference type="InterPro" id="IPR050613">
    <property type="entry name" value="Sec_Metabolite_Reg"/>
</dbReference>
<dbReference type="PROSITE" id="PS00463">
    <property type="entry name" value="ZN2_CY6_FUNGAL_1"/>
    <property type="match status" value="1"/>
</dbReference>
<dbReference type="SUPFAM" id="SSF57701">
    <property type="entry name" value="Zn2/Cys6 DNA-binding domain"/>
    <property type="match status" value="1"/>
</dbReference>
<organism evidence="6 7">
    <name type="scientific">Aaosphaeria arxii CBS 175.79</name>
    <dbReference type="NCBI Taxonomy" id="1450172"/>
    <lineage>
        <taxon>Eukaryota</taxon>
        <taxon>Fungi</taxon>
        <taxon>Dikarya</taxon>
        <taxon>Ascomycota</taxon>
        <taxon>Pezizomycotina</taxon>
        <taxon>Dothideomycetes</taxon>
        <taxon>Pleosporomycetidae</taxon>
        <taxon>Pleosporales</taxon>
        <taxon>Pleosporales incertae sedis</taxon>
        <taxon>Aaosphaeria</taxon>
    </lineage>
</organism>
<keyword evidence="3" id="KW-0539">Nucleus</keyword>
<comment type="subcellular location">
    <subcellularLocation>
        <location evidence="1">Nucleus</location>
    </subcellularLocation>
</comment>
<dbReference type="GO" id="GO:0003677">
    <property type="term" value="F:DNA binding"/>
    <property type="evidence" value="ECO:0007669"/>
    <property type="project" value="InterPro"/>
</dbReference>
<dbReference type="AlphaFoldDB" id="A0A6A5XR61"/>
<dbReference type="InterPro" id="IPR036864">
    <property type="entry name" value="Zn2-C6_fun-type_DNA-bd_sf"/>
</dbReference>
<evidence type="ECO:0000256" key="3">
    <source>
        <dbReference type="ARBA" id="ARBA00023242"/>
    </source>
</evidence>
<dbReference type="CDD" id="cd12148">
    <property type="entry name" value="fungal_TF_MHR"/>
    <property type="match status" value="1"/>
</dbReference>
<name>A0A6A5XR61_9PLEO</name>
<dbReference type="GO" id="GO:0006351">
    <property type="term" value="P:DNA-templated transcription"/>
    <property type="evidence" value="ECO:0007669"/>
    <property type="project" value="InterPro"/>
</dbReference>
<dbReference type="PANTHER" id="PTHR31001:SF85">
    <property type="entry name" value="ZN(II)2CYS6 TRANSCRIPTION FACTOR (EUROFUNG)"/>
    <property type="match status" value="1"/>
</dbReference>
<protein>
    <recommendedName>
        <fullName evidence="5">Zn(2)-C6 fungal-type domain-containing protein</fullName>
    </recommendedName>
</protein>
<dbReference type="Pfam" id="PF00172">
    <property type="entry name" value="Zn_clus"/>
    <property type="match status" value="1"/>
</dbReference>
<evidence type="ECO:0000313" key="7">
    <source>
        <dbReference type="Proteomes" id="UP000799778"/>
    </source>
</evidence>
<evidence type="ECO:0000313" key="6">
    <source>
        <dbReference type="EMBL" id="KAF2015785.1"/>
    </source>
</evidence>
<dbReference type="CDD" id="cd00067">
    <property type="entry name" value="GAL4"/>
    <property type="match status" value="1"/>
</dbReference>
<dbReference type="SMART" id="SM00906">
    <property type="entry name" value="Fungal_trans"/>
    <property type="match status" value="1"/>
</dbReference>
<dbReference type="GeneID" id="54279059"/>
<dbReference type="Proteomes" id="UP000799778">
    <property type="component" value="Unassembled WGS sequence"/>
</dbReference>
<dbReference type="PANTHER" id="PTHR31001">
    <property type="entry name" value="UNCHARACTERIZED TRANSCRIPTIONAL REGULATORY PROTEIN"/>
    <property type="match status" value="1"/>
</dbReference>
<dbReference type="PROSITE" id="PS50048">
    <property type="entry name" value="ZN2_CY6_FUNGAL_2"/>
    <property type="match status" value="1"/>
</dbReference>
<sequence>MSSKNEARLDAPTITRRRHVLACARCRARRVKCDRAQPSCSNCVKAGSLCQPAQPQSTSLPIHPHPEKRDSSNYNRTPRYDDESNPASREVSAAPSPEEVNDYRGIEVRGRLNAADDSSYLSPFSWAVTTEQLLENNDLFRTNPSSPNLGSNLTNDTCNESYPNCLPNEPLHESLLNAYHSHVDPLVRVLHWPSFMERARAYRMGSLPRHSPAATEYQAAYFSGAPLASTPHGTFSSPSVTPNTTLPSQHTPSPRTCTDAAFTAVLYSVYYAAAVCIVDSPLARDFQGVDINQLTAAFKKEVESRVMDLSKSSSKSIAIERLQAMVIYLTANHCKADLNLASLQLTIAIRIAQSIGLHRDPSTFQLRAIDIEIRRRLWAQLCILDIRIAEQLGNEPSLLPSSYDTILPLNLDDTTLAQINENEVSPGTGGDATLGTLHQIENSQHLRSSLSSMTFFLMQAEVARIMAILLSTRYRARDAFAFSQGGHPRPDRLHLISQLEHRLRAFYPQDAPKSNSPVHAFNSEATEVNIAKVRFLARLLEWKDCYNSMSEQRKESESLSIYRDAIGLSARTLSFIQTLSSSPFKWYSHQIKDVYSSSFIIITLLSNHSLDTQLSSLGRAALDQLFPPSSTAPVAEWTSPFERLLFRARSRSSISSQPNIADFQISSLNNRPIDSFQVQTSGSPWPTSMPTSSITVAPFPSTGNLFEDYDTMMSESMWGSNIPGMENPYGPWEQHWPQ</sequence>
<dbReference type="Gene3D" id="4.10.240.10">
    <property type="entry name" value="Zn(2)-C6 fungal-type DNA-binding domain"/>
    <property type="match status" value="1"/>
</dbReference>
<feature type="region of interest" description="Disordered" evidence="4">
    <location>
        <begin position="53"/>
        <end position="102"/>
    </location>
</feature>
<evidence type="ECO:0000256" key="1">
    <source>
        <dbReference type="ARBA" id="ARBA00004123"/>
    </source>
</evidence>
<feature type="domain" description="Zn(2)-C6 fungal-type" evidence="5">
    <location>
        <begin position="22"/>
        <end position="50"/>
    </location>
</feature>
<gene>
    <name evidence="6" type="ORF">BU24DRAFT_185267</name>
</gene>
<evidence type="ECO:0000259" key="5">
    <source>
        <dbReference type="PROSITE" id="PS50048"/>
    </source>
</evidence>
<accession>A0A6A5XR61</accession>
<dbReference type="GO" id="GO:0008270">
    <property type="term" value="F:zinc ion binding"/>
    <property type="evidence" value="ECO:0007669"/>
    <property type="project" value="InterPro"/>
</dbReference>
<proteinExistence type="predicted"/>
<dbReference type="GO" id="GO:0005634">
    <property type="term" value="C:nucleus"/>
    <property type="evidence" value="ECO:0007669"/>
    <property type="project" value="UniProtKB-SubCell"/>
</dbReference>